<evidence type="ECO:0000313" key="3">
    <source>
        <dbReference type="Proteomes" id="UP000183758"/>
    </source>
</evidence>
<keyword evidence="1" id="KW-0812">Transmembrane</keyword>
<dbReference type="EMBL" id="MNZM01000019">
    <property type="protein sequence ID" value="OIP85916.1"/>
    <property type="molecule type" value="Genomic_DNA"/>
</dbReference>
<feature type="transmembrane region" description="Helical" evidence="1">
    <location>
        <begin position="290"/>
        <end position="310"/>
    </location>
</feature>
<feature type="transmembrane region" description="Helical" evidence="1">
    <location>
        <begin position="6"/>
        <end position="26"/>
    </location>
</feature>
<reference evidence="2 3" key="1">
    <citation type="journal article" date="2016" name="Environ. Microbiol.">
        <title>Genomic resolution of a cold subsurface aquifer community provides metabolic insights for novel microbes adapted to high CO concentrations.</title>
        <authorList>
            <person name="Probst A.J."/>
            <person name="Castelle C.J."/>
            <person name="Singh A."/>
            <person name="Brown C.T."/>
            <person name="Anantharaman K."/>
            <person name="Sharon I."/>
            <person name="Hug L.A."/>
            <person name="Burstein D."/>
            <person name="Emerson J.B."/>
            <person name="Thomas B.C."/>
            <person name="Banfield J.F."/>
        </authorList>
    </citation>
    <scope>NUCLEOTIDE SEQUENCE [LARGE SCALE GENOMIC DNA]</scope>
    <source>
        <strain evidence="2">CG2_30_33_16</strain>
    </source>
</reference>
<organism evidence="2 3">
    <name type="scientific">Candidatus Roizmanbacteria bacterium CG2_30_33_16</name>
    <dbReference type="NCBI Taxonomy" id="1805340"/>
    <lineage>
        <taxon>Bacteria</taxon>
        <taxon>Candidatus Roizmaniibacteriota</taxon>
    </lineage>
</organism>
<feature type="transmembrane region" description="Helical" evidence="1">
    <location>
        <begin position="263"/>
        <end position="283"/>
    </location>
</feature>
<feature type="transmembrane region" description="Helical" evidence="1">
    <location>
        <begin position="568"/>
        <end position="589"/>
    </location>
</feature>
<dbReference type="AlphaFoldDB" id="A0A1J5HMJ6"/>
<feature type="transmembrane region" description="Helical" evidence="1">
    <location>
        <begin position="181"/>
        <end position="199"/>
    </location>
</feature>
<feature type="transmembrane region" description="Helical" evidence="1">
    <location>
        <begin position="239"/>
        <end position="257"/>
    </location>
</feature>
<feature type="transmembrane region" description="Helical" evidence="1">
    <location>
        <begin position="539"/>
        <end position="556"/>
    </location>
</feature>
<evidence type="ECO:0000256" key="1">
    <source>
        <dbReference type="SAM" id="Phobius"/>
    </source>
</evidence>
<dbReference type="Proteomes" id="UP000183758">
    <property type="component" value="Unassembled WGS sequence"/>
</dbReference>
<feature type="transmembrane region" description="Helical" evidence="1">
    <location>
        <begin position="507"/>
        <end position="527"/>
    </location>
</feature>
<feature type="transmembrane region" description="Helical" evidence="1">
    <location>
        <begin position="480"/>
        <end position="501"/>
    </location>
</feature>
<feature type="transmembrane region" description="Helical" evidence="1">
    <location>
        <begin position="316"/>
        <end position="333"/>
    </location>
</feature>
<feature type="transmembrane region" description="Helical" evidence="1">
    <location>
        <begin position="154"/>
        <end position="175"/>
    </location>
</feature>
<keyword evidence="1" id="KW-1133">Transmembrane helix</keyword>
<feature type="transmembrane region" description="Helical" evidence="1">
    <location>
        <begin position="380"/>
        <end position="399"/>
    </location>
</feature>
<sequence length="591" mass="68729">MLFKRLHKLFPTLIYLVCGLLLVMFFQSATTLRLTDIHYGGVNQKLEKSNNFYYLEPIANTVDYSMTANLNYLPFSQTNINIDPDDCLIALKVNNQDVLNSKMNQPICGSERGYDLDLKPYLKIGSNQVMVSLHNEGGALGLYWQNSLSDPINFILILLTLILIIAILSLLIMVIDSSPLITIFLVIGGFILRCIYLMYTRFNVREHDVPGHFQFVDYVQTHFRLPDINYCYQCHQKPLYYIISGIYLKIIGFFGFTNPFSSLQFLNLILFMFMMIFGLVLLKKNLKNKLSFLSAGLILVFWPSGIIHSIRISNDILYYFFYILGLLFINIWFRSKKNQFLIWGIIIALLGLLTKVNTIALLCLILILVIYRNRFNFKHLVVYFVGFLILMFLFLIPYVKQKQVSQTLLSRITRSDQIDGRLQVGNKPVNYLFFDLQTYMHEPFVSAWEDRTGRQYFWNYLIKSSLFGEFSFNKEWSRDLAVVMSFVALLMIGFSSLSIFFVNKKNYRAVAFFGLSLLLLLTMFIFYRIRFPAACNTDFRYIFPSLISFAFIYGFAIEKAGEKNLILVRYFGLVLAICLSLLVNVFFFVNI</sequence>
<keyword evidence="1" id="KW-0472">Membrane</keyword>
<protein>
    <recommendedName>
        <fullName evidence="4">Glycosyltransferase RgtA/B/C/D-like domain-containing protein</fullName>
    </recommendedName>
</protein>
<proteinExistence type="predicted"/>
<evidence type="ECO:0008006" key="4">
    <source>
        <dbReference type="Google" id="ProtNLM"/>
    </source>
</evidence>
<feature type="transmembrane region" description="Helical" evidence="1">
    <location>
        <begin position="340"/>
        <end position="368"/>
    </location>
</feature>
<evidence type="ECO:0000313" key="2">
    <source>
        <dbReference type="EMBL" id="OIP85916.1"/>
    </source>
</evidence>
<name>A0A1J5HMJ6_9BACT</name>
<accession>A0A1J5HMJ6</accession>
<comment type="caution">
    <text evidence="2">The sequence shown here is derived from an EMBL/GenBank/DDBJ whole genome shotgun (WGS) entry which is preliminary data.</text>
</comment>
<gene>
    <name evidence="2" type="ORF">AUK04_00835</name>
</gene>